<accession>A0A363NPT9</accession>
<dbReference type="AlphaFoldDB" id="A0A363NPT9"/>
<gene>
    <name evidence="1" type="ORF">DCO56_17970</name>
</gene>
<evidence type="ECO:0000313" key="2">
    <source>
        <dbReference type="Proteomes" id="UP000250831"/>
    </source>
</evidence>
<evidence type="ECO:0000313" key="1">
    <source>
        <dbReference type="EMBL" id="PUV22812.1"/>
    </source>
</evidence>
<reference evidence="1 2" key="1">
    <citation type="submission" date="2018-04" db="EMBL/GenBank/DDBJ databases">
        <title>Sphingobacterium sp. M46 Genome.</title>
        <authorList>
            <person name="Cheng J."/>
            <person name="Li Y."/>
        </authorList>
    </citation>
    <scope>NUCLEOTIDE SEQUENCE [LARGE SCALE GENOMIC DNA]</scope>
    <source>
        <strain evidence="1 2">M46</strain>
    </source>
</reference>
<sequence length="128" mass="14379">MRAIILLLAMLSILSKIDVKGQNLIYAKDIPTEKLRIIPETTQGGTVSDLLTDLEYIPLKGNKNQLLSNVVEMNCNAERIGVLNSKGEFYLYDIRGNLLKIINSVIGNLYSRKIEDCISTYRIYIGLS</sequence>
<organism evidence="1 2">
    <name type="scientific">Sphingobacterium athyrii</name>
    <dbReference type="NCBI Taxonomy" id="2152717"/>
    <lineage>
        <taxon>Bacteria</taxon>
        <taxon>Pseudomonadati</taxon>
        <taxon>Bacteroidota</taxon>
        <taxon>Sphingobacteriia</taxon>
        <taxon>Sphingobacteriales</taxon>
        <taxon>Sphingobacteriaceae</taxon>
        <taxon>Sphingobacterium</taxon>
    </lineage>
</organism>
<dbReference type="RefSeq" id="WP_108635147.1">
    <property type="nucleotide sequence ID" value="NZ_QCXX01000005.1"/>
</dbReference>
<protein>
    <submittedName>
        <fullName evidence="1">Uncharacterized protein</fullName>
    </submittedName>
</protein>
<dbReference type="Proteomes" id="UP000250831">
    <property type="component" value="Unassembled WGS sequence"/>
</dbReference>
<name>A0A363NPT9_9SPHI</name>
<dbReference type="OrthoDB" id="699377at2"/>
<comment type="caution">
    <text evidence="1">The sequence shown here is derived from an EMBL/GenBank/DDBJ whole genome shotgun (WGS) entry which is preliminary data.</text>
</comment>
<proteinExistence type="predicted"/>
<dbReference type="EMBL" id="QCXX01000005">
    <property type="protein sequence ID" value="PUV22812.1"/>
    <property type="molecule type" value="Genomic_DNA"/>
</dbReference>
<keyword evidence="2" id="KW-1185">Reference proteome</keyword>